<evidence type="ECO:0000313" key="1">
    <source>
        <dbReference type="EMBL" id="KKL73085.1"/>
    </source>
</evidence>
<accession>A0A0F9GUP7</accession>
<proteinExistence type="predicted"/>
<organism evidence="1">
    <name type="scientific">marine sediment metagenome</name>
    <dbReference type="NCBI Taxonomy" id="412755"/>
    <lineage>
        <taxon>unclassified sequences</taxon>
        <taxon>metagenomes</taxon>
        <taxon>ecological metagenomes</taxon>
    </lineage>
</organism>
<reference evidence="1" key="1">
    <citation type="journal article" date="2015" name="Nature">
        <title>Complex archaea that bridge the gap between prokaryotes and eukaryotes.</title>
        <authorList>
            <person name="Spang A."/>
            <person name="Saw J.H."/>
            <person name="Jorgensen S.L."/>
            <person name="Zaremba-Niedzwiedzka K."/>
            <person name="Martijn J."/>
            <person name="Lind A.E."/>
            <person name="van Eijk R."/>
            <person name="Schleper C."/>
            <person name="Guy L."/>
            <person name="Ettema T.J."/>
        </authorList>
    </citation>
    <scope>NUCLEOTIDE SEQUENCE</scope>
</reference>
<dbReference type="AlphaFoldDB" id="A0A0F9GUP7"/>
<protein>
    <submittedName>
        <fullName evidence="1">Uncharacterized protein</fullName>
    </submittedName>
</protein>
<comment type="caution">
    <text evidence="1">The sequence shown here is derived from an EMBL/GenBank/DDBJ whole genome shotgun (WGS) entry which is preliminary data.</text>
</comment>
<name>A0A0F9GUP7_9ZZZZ</name>
<gene>
    <name evidence="1" type="ORF">LCGC14_2078430</name>
</gene>
<sequence>MALSVIEKLFHIDKFGGQDTTIRDTALPPEKGDIAQNVRFGTVGSLIKRGGIAQYNSATMGAAPVTSIFRFYRQSGTGYLLASCDQKMQVSVGTSGTWSNLDTLSTTGTKFTYVVYGDLCLYSDGTEEIMQTDGVTAWQLGSCKAGTATSGGNLDATAVYTYQISFNTASDGSGTDTICGAISNAITTTGSNKTIPLTNVPLGDSNTASRVVWRTEGGGSSYYKIDTITNNTATTYTDTTADTTATAITAVTDDMPTGKYLYVAQERLFVTGNSTYPNHIFHSDQFKPHSIQTSVAVLSTTRPTDYYDVIDEDDGDEITGLIEHQGVTYIFKKNSVRPYHVKGVPGAWILGDSMTPIGCPAPYTISHTPDGIIYQGYGHFYLFNGQYARPFIDEFPVDEQISDANRLNSNAFYWNNLYLCCYTSVEGGGDTHDRVMIYDTLRKQLEIDKGGILGGVDVNINCLAAFRGSTEWGQLYAGDAIAGWVYQYDRTINQHRMNSKLGINLGTHLHTMAVGTEYNSVLGKMVLDNMEEHSTDSLAQDAWVASETTEKIPPDLGTGSDGARTVGGTGSITEFGGTVDGVTVTSADHTIK</sequence>
<dbReference type="EMBL" id="LAZR01025073">
    <property type="protein sequence ID" value="KKL73085.1"/>
    <property type="molecule type" value="Genomic_DNA"/>
</dbReference>
<feature type="non-terminal residue" evidence="1">
    <location>
        <position position="592"/>
    </location>
</feature>